<reference evidence="1" key="1">
    <citation type="submission" date="2021-02" db="EMBL/GenBank/DDBJ databases">
        <authorList>
            <person name="Nowell W R."/>
        </authorList>
    </citation>
    <scope>NUCLEOTIDE SEQUENCE</scope>
</reference>
<dbReference type="Proteomes" id="UP000681967">
    <property type="component" value="Unassembled WGS sequence"/>
</dbReference>
<name>A0A8S3F4G7_9BILA</name>
<organism evidence="1 2">
    <name type="scientific">Rotaria magnacalcarata</name>
    <dbReference type="NCBI Taxonomy" id="392030"/>
    <lineage>
        <taxon>Eukaryota</taxon>
        <taxon>Metazoa</taxon>
        <taxon>Spiralia</taxon>
        <taxon>Gnathifera</taxon>
        <taxon>Rotifera</taxon>
        <taxon>Eurotatoria</taxon>
        <taxon>Bdelloidea</taxon>
        <taxon>Philodinida</taxon>
        <taxon>Philodinidae</taxon>
        <taxon>Rotaria</taxon>
    </lineage>
</organism>
<dbReference type="AlphaFoldDB" id="A0A8S3F4G7"/>
<gene>
    <name evidence="1" type="ORF">BYL167_LOCUS64651</name>
</gene>
<protein>
    <submittedName>
        <fullName evidence="1">Uncharacterized protein</fullName>
    </submittedName>
</protein>
<sequence length="105" mass="12539">DALRILRITTRKIRTVLWYWLYWSTNSTTNKIPLIARHHDEQLNTAEFHSMNQNDQHSNFYLFYPSTKSDDESKATLESDEQQRKFLLKNSISSNDNNKENECNK</sequence>
<evidence type="ECO:0000313" key="1">
    <source>
        <dbReference type="EMBL" id="CAF5103240.1"/>
    </source>
</evidence>
<accession>A0A8S3F4G7</accession>
<comment type="caution">
    <text evidence="1">The sequence shown here is derived from an EMBL/GenBank/DDBJ whole genome shotgun (WGS) entry which is preliminary data.</text>
</comment>
<dbReference type="EMBL" id="CAJOBH010239296">
    <property type="protein sequence ID" value="CAF5103240.1"/>
    <property type="molecule type" value="Genomic_DNA"/>
</dbReference>
<feature type="non-terminal residue" evidence="1">
    <location>
        <position position="1"/>
    </location>
</feature>
<proteinExistence type="predicted"/>
<evidence type="ECO:0000313" key="2">
    <source>
        <dbReference type="Proteomes" id="UP000681967"/>
    </source>
</evidence>